<dbReference type="InterPro" id="IPR022754">
    <property type="entry name" value="DNA_pol_III_gamma-3"/>
</dbReference>
<dbReference type="PRINTS" id="PR00300">
    <property type="entry name" value="CLPPROTEASEA"/>
</dbReference>
<dbReference type="Pfam" id="PF12169">
    <property type="entry name" value="DNA_pol3_gamma3"/>
    <property type="match status" value="1"/>
</dbReference>
<keyword evidence="7" id="KW-0862">Zinc</keyword>
<evidence type="ECO:0000313" key="15">
    <source>
        <dbReference type="Proteomes" id="UP000811899"/>
    </source>
</evidence>
<evidence type="ECO:0000256" key="3">
    <source>
        <dbReference type="ARBA" id="ARBA00022695"/>
    </source>
</evidence>
<evidence type="ECO:0000256" key="5">
    <source>
        <dbReference type="ARBA" id="ARBA00022723"/>
    </source>
</evidence>
<keyword evidence="3 11" id="KW-0548">Nucleotidyltransferase</keyword>
<dbReference type="InterPro" id="IPR001270">
    <property type="entry name" value="ClpA/B"/>
</dbReference>
<dbReference type="Proteomes" id="UP000811899">
    <property type="component" value="Unassembled WGS sequence"/>
</dbReference>
<dbReference type="Gene3D" id="1.20.272.10">
    <property type="match status" value="1"/>
</dbReference>
<evidence type="ECO:0000256" key="9">
    <source>
        <dbReference type="ARBA" id="ARBA00022932"/>
    </source>
</evidence>
<dbReference type="RefSeq" id="WP_214171673.1">
    <property type="nucleotide sequence ID" value="NZ_JAHCVJ010000004.1"/>
</dbReference>
<dbReference type="InterPro" id="IPR008921">
    <property type="entry name" value="DNA_pol3_clamp-load_cplx_C"/>
</dbReference>
<dbReference type="Pfam" id="PF13177">
    <property type="entry name" value="DNA_pol3_delta2"/>
    <property type="match status" value="1"/>
</dbReference>
<comment type="function">
    <text evidence="11">DNA polymerase III is a complex, multichain enzyme responsible for most of the replicative synthesis in bacteria. This DNA polymerase also exhibits 3' to 5' exonuclease activity.</text>
</comment>
<keyword evidence="8 11" id="KW-0067">ATP-binding</keyword>
<gene>
    <name evidence="11 14" type="primary">dnaX</name>
    <name evidence="14" type="ORF">KI809_11360</name>
</gene>
<dbReference type="Gene3D" id="1.10.8.60">
    <property type="match status" value="1"/>
</dbReference>
<keyword evidence="15" id="KW-1185">Reference proteome</keyword>
<evidence type="ECO:0000256" key="1">
    <source>
        <dbReference type="ARBA" id="ARBA00006360"/>
    </source>
</evidence>
<evidence type="ECO:0000256" key="8">
    <source>
        <dbReference type="ARBA" id="ARBA00022840"/>
    </source>
</evidence>
<evidence type="ECO:0000259" key="13">
    <source>
        <dbReference type="SMART" id="SM00382"/>
    </source>
</evidence>
<keyword evidence="5" id="KW-0479">Metal-binding</keyword>
<dbReference type="CDD" id="cd18137">
    <property type="entry name" value="HLD_clamp_pol_III_gamma_tau"/>
    <property type="match status" value="1"/>
</dbReference>
<dbReference type="EMBL" id="JAHCVJ010000004">
    <property type="protein sequence ID" value="MBT0664899.1"/>
    <property type="molecule type" value="Genomic_DNA"/>
</dbReference>
<dbReference type="NCBIfam" id="NF011526">
    <property type="entry name" value="PRK14965.1"/>
    <property type="match status" value="1"/>
</dbReference>
<evidence type="ECO:0000256" key="4">
    <source>
        <dbReference type="ARBA" id="ARBA00022705"/>
    </source>
</evidence>
<evidence type="ECO:0000256" key="2">
    <source>
        <dbReference type="ARBA" id="ARBA00022679"/>
    </source>
</evidence>
<dbReference type="GO" id="GO:0003677">
    <property type="term" value="F:DNA binding"/>
    <property type="evidence" value="ECO:0007669"/>
    <property type="project" value="InterPro"/>
</dbReference>
<dbReference type="InterPro" id="IPR003593">
    <property type="entry name" value="AAA+_ATPase"/>
</dbReference>
<dbReference type="GO" id="GO:0005524">
    <property type="term" value="F:ATP binding"/>
    <property type="evidence" value="ECO:0007669"/>
    <property type="project" value="UniProtKB-KW"/>
</dbReference>
<keyword evidence="2 11" id="KW-0808">Transferase</keyword>
<dbReference type="InterPro" id="IPR012763">
    <property type="entry name" value="DNA_pol_III_sug/sutau_N"/>
</dbReference>
<comment type="caution">
    <text evidence="14">The sequence shown here is derived from an EMBL/GenBank/DDBJ whole genome shotgun (WGS) entry which is preliminary data.</text>
</comment>
<dbReference type="GO" id="GO:0046872">
    <property type="term" value="F:metal ion binding"/>
    <property type="evidence" value="ECO:0007669"/>
    <property type="project" value="UniProtKB-KW"/>
</dbReference>
<comment type="similarity">
    <text evidence="1 11">Belongs to the DnaX/STICHEL family.</text>
</comment>
<comment type="catalytic activity">
    <reaction evidence="10 11">
        <text>DNA(n) + a 2'-deoxyribonucleoside 5'-triphosphate = DNA(n+1) + diphosphate</text>
        <dbReference type="Rhea" id="RHEA:22508"/>
        <dbReference type="Rhea" id="RHEA-COMP:17339"/>
        <dbReference type="Rhea" id="RHEA-COMP:17340"/>
        <dbReference type="ChEBI" id="CHEBI:33019"/>
        <dbReference type="ChEBI" id="CHEBI:61560"/>
        <dbReference type="ChEBI" id="CHEBI:173112"/>
        <dbReference type="EC" id="2.7.7.7"/>
    </reaction>
</comment>
<dbReference type="CDD" id="cd00009">
    <property type="entry name" value="AAA"/>
    <property type="match status" value="1"/>
</dbReference>
<feature type="domain" description="AAA+ ATPase" evidence="13">
    <location>
        <begin position="37"/>
        <end position="179"/>
    </location>
</feature>
<evidence type="ECO:0000256" key="6">
    <source>
        <dbReference type="ARBA" id="ARBA00022741"/>
    </source>
</evidence>
<dbReference type="FunFam" id="1.10.8.60:FF:000013">
    <property type="entry name" value="DNA polymerase III subunit gamma/tau"/>
    <property type="match status" value="1"/>
</dbReference>
<keyword evidence="4 11" id="KW-0235">DNA replication</keyword>
<dbReference type="EC" id="2.7.7.7" evidence="11"/>
<evidence type="ECO:0000256" key="12">
    <source>
        <dbReference type="SAM" id="MobiDB-lite"/>
    </source>
</evidence>
<accession>A0AAW4LA28</accession>
<dbReference type="GO" id="GO:0003887">
    <property type="term" value="F:DNA-directed DNA polymerase activity"/>
    <property type="evidence" value="ECO:0007669"/>
    <property type="project" value="UniProtKB-KW"/>
</dbReference>
<name>A0AAW4LA28_9BACT</name>
<dbReference type="Gene3D" id="3.40.50.300">
    <property type="entry name" value="P-loop containing nucleotide triphosphate hydrolases"/>
    <property type="match status" value="1"/>
</dbReference>
<dbReference type="AlphaFoldDB" id="A0AAW4LA28"/>
<dbReference type="NCBIfam" id="NF004046">
    <property type="entry name" value="PRK05563.1"/>
    <property type="match status" value="1"/>
</dbReference>
<keyword evidence="6 11" id="KW-0547">Nucleotide-binding</keyword>
<dbReference type="SMART" id="SM00382">
    <property type="entry name" value="AAA"/>
    <property type="match status" value="1"/>
</dbReference>
<reference evidence="14 15" key="1">
    <citation type="submission" date="2021-05" db="EMBL/GenBank/DDBJ databases">
        <title>The draft genome of Geobacter pelophilus DSM 12255.</title>
        <authorList>
            <person name="Xu Z."/>
            <person name="Masuda Y."/>
            <person name="Itoh H."/>
            <person name="Senoo K."/>
        </authorList>
    </citation>
    <scope>NUCLEOTIDE SEQUENCE [LARGE SCALE GENOMIC DNA]</scope>
    <source>
        <strain evidence="14 15">DSM 12255</strain>
    </source>
</reference>
<dbReference type="Pfam" id="PF22608">
    <property type="entry name" value="DNAX_ATPase_lid"/>
    <property type="match status" value="1"/>
</dbReference>
<comment type="subunit">
    <text evidence="11">DNA polymerase III contains a core (composed of alpha, epsilon and theta chains) that associates with a tau subunit. This core dimerizes to form the POLIII' complex. PolIII' associates with the gamma complex (composed of gamma, delta, delta', psi and chi chains) and with the beta chain to form the complete DNA polymerase III complex.</text>
</comment>
<evidence type="ECO:0000313" key="14">
    <source>
        <dbReference type="EMBL" id="MBT0664899.1"/>
    </source>
</evidence>
<dbReference type="PANTHER" id="PTHR11669">
    <property type="entry name" value="REPLICATION FACTOR C / DNA POLYMERASE III GAMMA-TAU SUBUNIT"/>
    <property type="match status" value="1"/>
</dbReference>
<dbReference type="GO" id="GO:0009360">
    <property type="term" value="C:DNA polymerase III complex"/>
    <property type="evidence" value="ECO:0007669"/>
    <property type="project" value="InterPro"/>
</dbReference>
<keyword evidence="9 11" id="KW-0239">DNA-directed DNA polymerase</keyword>
<dbReference type="GO" id="GO:0006261">
    <property type="term" value="P:DNA-templated DNA replication"/>
    <property type="evidence" value="ECO:0007669"/>
    <property type="project" value="TreeGrafter"/>
</dbReference>
<feature type="region of interest" description="Disordered" evidence="12">
    <location>
        <begin position="402"/>
        <end position="424"/>
    </location>
</feature>
<evidence type="ECO:0000256" key="7">
    <source>
        <dbReference type="ARBA" id="ARBA00022833"/>
    </source>
</evidence>
<protein>
    <recommendedName>
        <fullName evidence="11">DNA polymerase III subunit gamma/tau</fullName>
        <ecNumber evidence="11">2.7.7.7</ecNumber>
    </recommendedName>
</protein>
<proteinExistence type="inferred from homology"/>
<sequence length="573" mass="62221">MSYLVLARKWRPLLFSDLVGQEHVSQTLQNAIQTGRVAHAFLFTGARGVGKTSAARILAKALTCEHGPAVEPCNACPACEEITSGVAVDVIEIDGASNTGVDDVRELRDNVKYLPSRLRSKIFIIDEVHMLSTSAFNALLKTLEEPPSHVKFIFATTEPHKVPITILSRCQRFDFRRIALPVVVSRLRYIVDQEGVAISDASLAMVGRKGDGSMRDSLSTLDQVLAFCGTTVSEEDVVALLGVVDRRLLVKASQSVFSRDSRLLLEIVKQVDANGYNIRQFCQELVEHFRLITLSKAVGDISEYAELSEVELNEIHGQAQLVELADLYRHVALLIKAESDMAQTGFPRLILEMALLKMAMLVPVLPAQELLSRLDGLRGAMSATGMVASPPPAWAREAAPRQLPPVNRPPAKELSPPATPVVAKEEPSRAVSSAAPGEALSFVADWSGFVEWISREKPMIGSLLEDARPVVATDGALEITFPLNSFHYSALNSPGILADLNGLAKQHFGAATTVRLKTSSTVAGDAPMSISEKKSLDRAERSRQLEETAKANPLVQAAVELFGSQIGKIEPLK</sequence>
<dbReference type="PANTHER" id="PTHR11669:SF0">
    <property type="entry name" value="PROTEIN STICHEL-LIKE 2"/>
    <property type="match status" value="1"/>
</dbReference>
<dbReference type="FunFam" id="3.40.50.300:FF:000014">
    <property type="entry name" value="DNA polymerase III subunit gamma/tau"/>
    <property type="match status" value="1"/>
</dbReference>
<dbReference type="NCBIfam" id="TIGR02397">
    <property type="entry name" value="dnaX_nterm"/>
    <property type="match status" value="1"/>
</dbReference>
<dbReference type="SUPFAM" id="SSF52540">
    <property type="entry name" value="P-loop containing nucleoside triphosphate hydrolases"/>
    <property type="match status" value="1"/>
</dbReference>
<dbReference type="SUPFAM" id="SSF48019">
    <property type="entry name" value="post-AAA+ oligomerization domain-like"/>
    <property type="match status" value="1"/>
</dbReference>
<dbReference type="InterPro" id="IPR027417">
    <property type="entry name" value="P-loop_NTPase"/>
</dbReference>
<organism evidence="14 15">
    <name type="scientific">Geoanaerobacter pelophilus</name>
    <dbReference type="NCBI Taxonomy" id="60036"/>
    <lineage>
        <taxon>Bacteria</taxon>
        <taxon>Pseudomonadati</taxon>
        <taxon>Thermodesulfobacteriota</taxon>
        <taxon>Desulfuromonadia</taxon>
        <taxon>Geobacterales</taxon>
        <taxon>Geobacteraceae</taxon>
        <taxon>Geoanaerobacter</taxon>
    </lineage>
</organism>
<evidence type="ECO:0000256" key="11">
    <source>
        <dbReference type="RuleBase" id="RU364063"/>
    </source>
</evidence>
<evidence type="ECO:0000256" key="10">
    <source>
        <dbReference type="ARBA" id="ARBA00049244"/>
    </source>
</evidence>
<dbReference type="InterPro" id="IPR045085">
    <property type="entry name" value="HLD_clamp_pol_III_gamma_tau"/>
</dbReference>
<dbReference type="InterPro" id="IPR050238">
    <property type="entry name" value="DNA_Rep/Repair_Clamp_Loader"/>
</dbReference>